<proteinExistence type="predicted"/>
<evidence type="ECO:0000313" key="3">
    <source>
        <dbReference type="Proteomes" id="UP001595868"/>
    </source>
</evidence>
<feature type="domain" description="SnoaL-like" evidence="1">
    <location>
        <begin position="16"/>
        <end position="142"/>
    </location>
</feature>
<dbReference type="InterPro" id="IPR037401">
    <property type="entry name" value="SnoaL-like"/>
</dbReference>
<dbReference type="Proteomes" id="UP001595868">
    <property type="component" value="Unassembled WGS sequence"/>
</dbReference>
<evidence type="ECO:0000313" key="2">
    <source>
        <dbReference type="EMBL" id="MFC4110184.1"/>
    </source>
</evidence>
<sequence length="150" mass="16829">MSTTTPTSNSPALLDAERYHQIQQFYATQMQLLDDGAAAAWAGTFTEDGVFAQNVKPEPWRGRAQITERMTVGLARVAASGLVRRHWFGMLAARPDGPDLVRTRYYAVVYQTPWGGRAEVYLSTMCEDELVRTDEGWLVRYRMVAHDGVG</sequence>
<comment type="caution">
    <text evidence="2">The sequence shown here is derived from an EMBL/GenBank/DDBJ whole genome shotgun (WGS) entry which is preliminary data.</text>
</comment>
<evidence type="ECO:0000259" key="1">
    <source>
        <dbReference type="Pfam" id="PF13577"/>
    </source>
</evidence>
<dbReference type="CDD" id="cd00531">
    <property type="entry name" value="NTF2_like"/>
    <property type="match status" value="1"/>
</dbReference>
<accession>A0ABV8KVQ4</accession>
<dbReference type="RefSeq" id="WP_377552380.1">
    <property type="nucleotide sequence ID" value="NZ_JBHSBN010000035.1"/>
</dbReference>
<gene>
    <name evidence="2" type="ORF">ACFOX0_30215</name>
</gene>
<protein>
    <submittedName>
        <fullName evidence="2">Nuclear transport factor 2 family protein</fullName>
    </submittedName>
</protein>
<dbReference type="Pfam" id="PF13577">
    <property type="entry name" value="SnoaL_4"/>
    <property type="match status" value="1"/>
</dbReference>
<reference evidence="3" key="1">
    <citation type="journal article" date="2019" name="Int. J. Syst. Evol. Microbiol.">
        <title>The Global Catalogue of Microorganisms (GCM) 10K type strain sequencing project: providing services to taxonomists for standard genome sequencing and annotation.</title>
        <authorList>
            <consortium name="The Broad Institute Genomics Platform"/>
            <consortium name="The Broad Institute Genome Sequencing Center for Infectious Disease"/>
            <person name="Wu L."/>
            <person name="Ma J."/>
        </authorList>
    </citation>
    <scope>NUCLEOTIDE SEQUENCE [LARGE SCALE GENOMIC DNA]</scope>
    <source>
        <strain evidence="3">2902at01</strain>
    </source>
</reference>
<keyword evidence="3" id="KW-1185">Reference proteome</keyword>
<dbReference type="Gene3D" id="3.10.450.50">
    <property type="match status" value="1"/>
</dbReference>
<dbReference type="EMBL" id="JBHSBN010000035">
    <property type="protein sequence ID" value="MFC4110184.1"/>
    <property type="molecule type" value="Genomic_DNA"/>
</dbReference>
<dbReference type="SUPFAM" id="SSF54427">
    <property type="entry name" value="NTF2-like"/>
    <property type="match status" value="1"/>
</dbReference>
<dbReference type="InterPro" id="IPR032710">
    <property type="entry name" value="NTF2-like_dom_sf"/>
</dbReference>
<organism evidence="2 3">
    <name type="scientific">Micromonospora zhanjiangensis</name>
    <dbReference type="NCBI Taxonomy" id="1522057"/>
    <lineage>
        <taxon>Bacteria</taxon>
        <taxon>Bacillati</taxon>
        <taxon>Actinomycetota</taxon>
        <taxon>Actinomycetes</taxon>
        <taxon>Micromonosporales</taxon>
        <taxon>Micromonosporaceae</taxon>
        <taxon>Micromonospora</taxon>
    </lineage>
</organism>
<name>A0ABV8KVQ4_9ACTN</name>